<evidence type="ECO:0000259" key="2">
    <source>
        <dbReference type="PROSITE" id="PS51194"/>
    </source>
</evidence>
<name>A0A915TZK2_9BACT</name>
<dbReference type="EMBL" id="AP024233">
    <property type="protein sequence ID" value="BCO08688.1"/>
    <property type="molecule type" value="Genomic_DNA"/>
</dbReference>
<evidence type="ECO:0000313" key="4">
    <source>
        <dbReference type="Proteomes" id="UP001063350"/>
    </source>
</evidence>
<dbReference type="SUPFAM" id="SSF53098">
    <property type="entry name" value="Ribonuclease H-like"/>
    <property type="match status" value="1"/>
</dbReference>
<dbReference type="KEGG" id="ddu:GF1_10640"/>
<dbReference type="RefSeq" id="WP_267928589.1">
    <property type="nucleotide sequence ID" value="NZ_AP024233.1"/>
</dbReference>
<dbReference type="Pfam" id="PF00271">
    <property type="entry name" value="Helicase_C"/>
    <property type="match status" value="1"/>
</dbReference>
<dbReference type="PROSITE" id="PS51194">
    <property type="entry name" value="HELICASE_CTER"/>
    <property type="match status" value="1"/>
</dbReference>
<evidence type="ECO:0000313" key="3">
    <source>
        <dbReference type="EMBL" id="BCO08688.1"/>
    </source>
</evidence>
<feature type="compositionally biased region" description="Basic residues" evidence="1">
    <location>
        <begin position="413"/>
        <end position="422"/>
    </location>
</feature>
<dbReference type="InterPro" id="IPR027417">
    <property type="entry name" value="P-loop_NTPase"/>
</dbReference>
<dbReference type="InterPro" id="IPR018973">
    <property type="entry name" value="MZB"/>
</dbReference>
<dbReference type="SUPFAM" id="SSF52540">
    <property type="entry name" value="P-loop containing nucleoside triphosphate hydrolases"/>
    <property type="match status" value="1"/>
</dbReference>
<dbReference type="GO" id="GO:0003676">
    <property type="term" value="F:nucleic acid binding"/>
    <property type="evidence" value="ECO:0007669"/>
    <property type="project" value="InterPro"/>
</dbReference>
<evidence type="ECO:0000256" key="1">
    <source>
        <dbReference type="SAM" id="MobiDB-lite"/>
    </source>
</evidence>
<feature type="domain" description="Helicase C-terminal" evidence="2">
    <location>
        <begin position="1"/>
        <end position="83"/>
    </location>
</feature>
<dbReference type="PANTHER" id="PTHR47957:SF3">
    <property type="entry name" value="ATP-DEPENDENT HELICASE HRQ1"/>
    <property type="match status" value="1"/>
</dbReference>
<gene>
    <name evidence="3" type="ORF">GF1_10640</name>
</gene>
<dbReference type="Pfam" id="PF09369">
    <property type="entry name" value="MZB"/>
    <property type="match status" value="1"/>
</dbReference>
<dbReference type="InterPro" id="IPR055227">
    <property type="entry name" value="HRQ1_WHD"/>
</dbReference>
<dbReference type="InterPro" id="IPR036397">
    <property type="entry name" value="RNaseH_sf"/>
</dbReference>
<dbReference type="GO" id="GO:0036297">
    <property type="term" value="P:interstrand cross-link repair"/>
    <property type="evidence" value="ECO:0007669"/>
    <property type="project" value="TreeGrafter"/>
</dbReference>
<dbReference type="InterPro" id="IPR012337">
    <property type="entry name" value="RNaseH-like_sf"/>
</dbReference>
<dbReference type="GO" id="GO:0043138">
    <property type="term" value="F:3'-5' DNA helicase activity"/>
    <property type="evidence" value="ECO:0007669"/>
    <property type="project" value="TreeGrafter"/>
</dbReference>
<sequence>MISTSALELGIDIGNLDICILVGYPGSMMATWQRAGRVGRAGQESLVVLIGHEDALDQHFMRHPDDFFQREVEPVTLNPDNRIIAEQHLVCAAAELPLTADDPHLDPKRFPGLLDKLTGQGALLQSADGTTWFAARKYPQRQVDLRGSGARFHIFRRDNRELLGEVDGLRAVKECHPGAIYLHMARTWHVDSLDLEGREVLVRPVSVPYFTRPMTTKVTEILETLATVNCGATRVHYGILRVTETITGYAKYLVGSQKMIGRFPLDLPPQIFETRGLWIDIPTWIQHRLEKQQMHFMGGIHALEHAVIGIMPLMVLCDRNDIGGISHPFHEQAGGPAVFIYDGHAGGIGLTEKGFSGIQTLLEQTRKTVSGCGCDRGCPSCVHSPKCGSGNRPIDKHACLHLLNLLLGPGRKDKQRTRRPKTPSRPLRTMEIASATNDRPAVSSGHHRPEKKGPDTQNTQDIQKIQKILPERWGVFDVETQLSAQEVGGWHRAHLMRISVAVLYDSRKDRCLHFTEERIDELLDHLFSLDMVVGFNNKRFDNRVLSYYTSRKLSTLPSFDILEEISAQLGYRLSLDRLAENTLGIQKSGNGLQALEWFRQGRMDILTRYCQKDVEITRELFLFGLRQRYLLFRNKAGQVVRLPVRFENTIHRLVEGPQTP</sequence>
<feature type="region of interest" description="Disordered" evidence="1">
    <location>
        <begin position="410"/>
        <end position="460"/>
    </location>
</feature>
<dbReference type="Gene3D" id="3.40.50.300">
    <property type="entry name" value="P-loop containing nucleotide triphosphate hydrolases"/>
    <property type="match status" value="1"/>
</dbReference>
<dbReference type="AlphaFoldDB" id="A0A915TZK2"/>
<accession>A0A915TZK2</accession>
<dbReference type="Gene3D" id="3.30.420.10">
    <property type="entry name" value="Ribonuclease H-like superfamily/Ribonuclease H"/>
    <property type="match status" value="1"/>
</dbReference>
<reference evidence="3" key="1">
    <citation type="submission" date="2020-12" db="EMBL/GenBank/DDBJ databases">
        <title>Desulfobium dissulfuricans gen. nov., sp. nov., a novel mesophilic, sulfate-reducing bacterium isolated from a deep-sea hydrothermal vent.</title>
        <authorList>
            <person name="Hashimoto Y."/>
            <person name="Tame A."/>
            <person name="Sawayama S."/>
            <person name="Miyazaki J."/>
            <person name="Takai K."/>
            <person name="Nakagawa S."/>
        </authorList>
    </citation>
    <scope>NUCLEOTIDE SEQUENCE</scope>
    <source>
        <strain evidence="3">GF1</strain>
    </source>
</reference>
<dbReference type="PANTHER" id="PTHR47957">
    <property type="entry name" value="ATP-DEPENDENT HELICASE HRQ1"/>
    <property type="match status" value="1"/>
</dbReference>
<organism evidence="3 4">
    <name type="scientific">Desulfolithobacter dissulfuricans</name>
    <dbReference type="NCBI Taxonomy" id="2795293"/>
    <lineage>
        <taxon>Bacteria</taxon>
        <taxon>Pseudomonadati</taxon>
        <taxon>Thermodesulfobacteriota</taxon>
        <taxon>Desulfobulbia</taxon>
        <taxon>Desulfobulbales</taxon>
        <taxon>Desulfobulbaceae</taxon>
        <taxon>Desulfolithobacter</taxon>
    </lineage>
</organism>
<keyword evidence="4" id="KW-1185">Reference proteome</keyword>
<proteinExistence type="predicted"/>
<dbReference type="Pfam" id="PF22982">
    <property type="entry name" value="WHD_HRQ1"/>
    <property type="match status" value="1"/>
</dbReference>
<dbReference type="GO" id="GO:0006289">
    <property type="term" value="P:nucleotide-excision repair"/>
    <property type="evidence" value="ECO:0007669"/>
    <property type="project" value="TreeGrafter"/>
</dbReference>
<protein>
    <recommendedName>
        <fullName evidence="2">Helicase C-terminal domain-containing protein</fullName>
    </recommendedName>
</protein>
<dbReference type="Proteomes" id="UP001063350">
    <property type="component" value="Chromosome"/>
</dbReference>
<dbReference type="InterPro" id="IPR001650">
    <property type="entry name" value="Helicase_C-like"/>
</dbReference>